<dbReference type="EMBL" id="LR134363">
    <property type="protein sequence ID" value="VEG74829.1"/>
    <property type="molecule type" value="Genomic_DNA"/>
</dbReference>
<evidence type="ECO:0000256" key="1">
    <source>
        <dbReference type="SAM" id="MobiDB-lite"/>
    </source>
</evidence>
<evidence type="ECO:0000313" key="3">
    <source>
        <dbReference type="Proteomes" id="UP000276899"/>
    </source>
</evidence>
<feature type="compositionally biased region" description="Polar residues" evidence="1">
    <location>
        <begin position="1"/>
        <end position="11"/>
    </location>
</feature>
<dbReference type="AlphaFoldDB" id="A0A448KD22"/>
<sequence length="66" mass="6998">MNRTTQMNRTARNPVEQEAAAREAAERELLAAHAELESLGGAASPSRLERALERVAAARSALALAA</sequence>
<gene>
    <name evidence="2" type="ORF">NCTC11923_01472</name>
</gene>
<feature type="region of interest" description="Disordered" evidence="1">
    <location>
        <begin position="1"/>
        <end position="24"/>
    </location>
</feature>
<name>A0A448KD22_9ACTO</name>
<reference evidence="2 3" key="1">
    <citation type="submission" date="2018-12" db="EMBL/GenBank/DDBJ databases">
        <authorList>
            <consortium name="Pathogen Informatics"/>
        </authorList>
    </citation>
    <scope>NUCLEOTIDE SEQUENCE [LARGE SCALE GENOMIC DNA]</scope>
    <source>
        <strain evidence="2 3">NCTC11923</strain>
    </source>
</reference>
<organism evidence="2 3">
    <name type="scientific">Actinomyces slackii</name>
    <dbReference type="NCBI Taxonomy" id="52774"/>
    <lineage>
        <taxon>Bacteria</taxon>
        <taxon>Bacillati</taxon>
        <taxon>Actinomycetota</taxon>
        <taxon>Actinomycetes</taxon>
        <taxon>Actinomycetales</taxon>
        <taxon>Actinomycetaceae</taxon>
        <taxon>Actinomyces</taxon>
    </lineage>
</organism>
<proteinExistence type="predicted"/>
<accession>A0A448KD22</accession>
<dbReference type="KEGG" id="asla:NCTC11923_01472"/>
<evidence type="ECO:0000313" key="2">
    <source>
        <dbReference type="EMBL" id="VEG74829.1"/>
    </source>
</evidence>
<protein>
    <submittedName>
        <fullName evidence="2">Uncharacterized protein</fullName>
    </submittedName>
</protein>
<keyword evidence="3" id="KW-1185">Reference proteome</keyword>
<dbReference type="Proteomes" id="UP000276899">
    <property type="component" value="Chromosome"/>
</dbReference>